<protein>
    <recommendedName>
        <fullName evidence="4">Lipoprotein</fullName>
    </recommendedName>
</protein>
<dbReference type="KEGG" id="pcx:LPB68_21985"/>
<feature type="compositionally biased region" description="Basic and acidic residues" evidence="1">
    <location>
        <begin position="70"/>
        <end position="79"/>
    </location>
</feature>
<dbReference type="OrthoDB" id="10018573at2"/>
<feature type="compositionally biased region" description="Basic and acidic residues" evidence="1">
    <location>
        <begin position="34"/>
        <end position="58"/>
    </location>
</feature>
<reference evidence="2 3" key="1">
    <citation type="submission" date="2016-02" db="EMBL/GenBank/DDBJ databases">
        <title>Paenibacillus sp. LPB0068, isolated from Crassostrea gigas.</title>
        <authorList>
            <person name="Shin S.-K."/>
            <person name="Yi H."/>
        </authorList>
    </citation>
    <scope>NUCLEOTIDE SEQUENCE [LARGE SCALE GENOMIC DNA]</scope>
    <source>
        <strain evidence="2 3">LPB0068</strain>
    </source>
</reference>
<comment type="caution">
    <text evidence="2">The sequence shown here is derived from an EMBL/GenBank/DDBJ whole genome shotgun (WGS) entry which is preliminary data.</text>
</comment>
<dbReference type="Proteomes" id="UP000077134">
    <property type="component" value="Unassembled WGS sequence"/>
</dbReference>
<evidence type="ECO:0008006" key="4">
    <source>
        <dbReference type="Google" id="ProtNLM"/>
    </source>
</evidence>
<proteinExistence type="predicted"/>
<accession>A0A167EJV1</accession>
<gene>
    <name evidence="2" type="ORF">PNBC_08275</name>
</gene>
<evidence type="ECO:0000256" key="1">
    <source>
        <dbReference type="SAM" id="MobiDB-lite"/>
    </source>
</evidence>
<dbReference type="EMBL" id="LSFN01000007">
    <property type="protein sequence ID" value="OAB75614.1"/>
    <property type="molecule type" value="Genomic_DNA"/>
</dbReference>
<name>A0A167EJV1_9BACL</name>
<dbReference type="RefSeq" id="WP_068657046.1">
    <property type="nucleotide sequence ID" value="NZ_CP017773.1"/>
</dbReference>
<feature type="compositionally biased region" description="Polar residues" evidence="1">
    <location>
        <begin position="83"/>
        <end position="99"/>
    </location>
</feature>
<keyword evidence="3" id="KW-1185">Reference proteome</keyword>
<sequence length="297" mass="33357">MKKVLILSVITSIILLLSGCGERMVQWSETTSNKMEESGKSAGDNIREKGEGVSEKLDTYSQDTEATNEGFKEEAKPNDETEQGITTQPSNTPDASPTESPKVAEKKDALRWNKEDKAVMSNHNIKYAVKLLTDNAYEFSEYTYAEQFDRLTKSPSNYYGKIISIAGTVSEITPITKDFDTKYRTTLYADAIRSLLIIDVQGSSNDNNRSILVYSTQTNDKFLLNAEYSISGFLVGTDTTKLTVHLQGQTETNYVELPVIVPDKELVYPMPHEEYINGYLGAYSDDEFLKKMLDELH</sequence>
<organism evidence="2 3">
    <name type="scientific">Paenibacillus crassostreae</name>
    <dbReference type="NCBI Taxonomy" id="1763538"/>
    <lineage>
        <taxon>Bacteria</taxon>
        <taxon>Bacillati</taxon>
        <taxon>Bacillota</taxon>
        <taxon>Bacilli</taxon>
        <taxon>Bacillales</taxon>
        <taxon>Paenibacillaceae</taxon>
        <taxon>Paenibacillus</taxon>
    </lineage>
</organism>
<feature type="region of interest" description="Disordered" evidence="1">
    <location>
        <begin position="29"/>
        <end position="106"/>
    </location>
</feature>
<evidence type="ECO:0000313" key="2">
    <source>
        <dbReference type="EMBL" id="OAB75614.1"/>
    </source>
</evidence>
<dbReference type="AlphaFoldDB" id="A0A167EJV1"/>
<dbReference type="PROSITE" id="PS51257">
    <property type="entry name" value="PROKAR_LIPOPROTEIN"/>
    <property type="match status" value="1"/>
</dbReference>
<evidence type="ECO:0000313" key="3">
    <source>
        <dbReference type="Proteomes" id="UP000077134"/>
    </source>
</evidence>